<feature type="domain" description="Cyanobacterial TRADD-N associated 2 transmembrane" evidence="3">
    <location>
        <begin position="148"/>
        <end position="216"/>
    </location>
</feature>
<dbReference type="RefSeq" id="WP_329405362.1">
    <property type="nucleotide sequence ID" value="NZ_CP109441.1"/>
</dbReference>
<evidence type="ECO:0000256" key="1">
    <source>
        <dbReference type="SAM" id="MobiDB-lite"/>
    </source>
</evidence>
<feature type="transmembrane region" description="Helical" evidence="2">
    <location>
        <begin position="77"/>
        <end position="98"/>
    </location>
</feature>
<protein>
    <recommendedName>
        <fullName evidence="3">Cyanobacterial TRADD-N associated 2 transmembrane domain-containing protein</fullName>
    </recommendedName>
</protein>
<accession>A0ABZ1YL92</accession>
<name>A0ABZ1YL92_9NOCA</name>
<reference evidence="4" key="1">
    <citation type="submission" date="2022-10" db="EMBL/GenBank/DDBJ databases">
        <title>The complete genomes of actinobacterial strains from the NBC collection.</title>
        <authorList>
            <person name="Joergensen T.S."/>
            <person name="Alvarez Arevalo M."/>
            <person name="Sterndorff E.B."/>
            <person name="Faurdal D."/>
            <person name="Vuksanovic O."/>
            <person name="Mourched A.-S."/>
            <person name="Charusanti P."/>
            <person name="Shaw S."/>
            <person name="Blin K."/>
            <person name="Weber T."/>
        </authorList>
    </citation>
    <scope>NUCLEOTIDE SEQUENCE</scope>
    <source>
        <strain evidence="4">NBC_01482</strain>
    </source>
</reference>
<feature type="region of interest" description="Disordered" evidence="1">
    <location>
        <begin position="261"/>
        <end position="287"/>
    </location>
</feature>
<evidence type="ECO:0000313" key="4">
    <source>
        <dbReference type="EMBL" id="WUV42756.1"/>
    </source>
</evidence>
<dbReference type="EMBL" id="CP109441">
    <property type="protein sequence ID" value="WUV42756.1"/>
    <property type="molecule type" value="Genomic_DNA"/>
</dbReference>
<keyword evidence="5" id="KW-1185">Reference proteome</keyword>
<proteinExistence type="predicted"/>
<feature type="transmembrane region" description="Helical" evidence="2">
    <location>
        <begin position="156"/>
        <end position="177"/>
    </location>
</feature>
<evidence type="ECO:0000256" key="2">
    <source>
        <dbReference type="SAM" id="Phobius"/>
    </source>
</evidence>
<sequence length="287" mass="30857">MEAESTEPVQPASDGRGTPQASKRSKDDLFRDLPVETAMSGKEAKLRRRAYTFFLVAVLPYGLSIVVIQSFKNDAIVPAYVLAAVGVACTIGFIWNYLGAAAARVEDRETRAKGAVDAAVAGIKNEHDLLGLMRANRKQMDAYDAQARAQGVVAHWISVGAMVVGLIIVGVGLWVAVAAEEPAAKYSAAIVAAVGTATGGYIAQTFIRLNSEAQDQVRFYFEQPLVQSYLLTAERFVAQMPAEDRAKQYQRLIEAAIEQAANAPKHRLTSGGRDPNPNNGESSTDAE</sequence>
<evidence type="ECO:0000259" key="3">
    <source>
        <dbReference type="Pfam" id="PF20712"/>
    </source>
</evidence>
<feature type="region of interest" description="Disordered" evidence="1">
    <location>
        <begin position="1"/>
        <end position="26"/>
    </location>
</feature>
<keyword evidence="2" id="KW-0472">Membrane</keyword>
<organism evidence="4 5">
    <name type="scientific">Nocardia vinacea</name>
    <dbReference type="NCBI Taxonomy" id="96468"/>
    <lineage>
        <taxon>Bacteria</taxon>
        <taxon>Bacillati</taxon>
        <taxon>Actinomycetota</taxon>
        <taxon>Actinomycetes</taxon>
        <taxon>Mycobacteriales</taxon>
        <taxon>Nocardiaceae</taxon>
        <taxon>Nocardia</taxon>
    </lineage>
</organism>
<keyword evidence="2" id="KW-1133">Transmembrane helix</keyword>
<evidence type="ECO:0000313" key="5">
    <source>
        <dbReference type="Proteomes" id="UP001432062"/>
    </source>
</evidence>
<feature type="transmembrane region" description="Helical" evidence="2">
    <location>
        <begin position="183"/>
        <end position="203"/>
    </location>
</feature>
<feature type="transmembrane region" description="Helical" evidence="2">
    <location>
        <begin position="50"/>
        <end position="71"/>
    </location>
</feature>
<dbReference type="Pfam" id="PF20712">
    <property type="entry name" value="CyanoTRADDas_TM"/>
    <property type="match status" value="1"/>
</dbReference>
<dbReference type="InterPro" id="IPR048567">
    <property type="entry name" value="CyanoTRADDas_TM"/>
</dbReference>
<gene>
    <name evidence="4" type="ORF">OG563_26290</name>
</gene>
<feature type="compositionally biased region" description="Polar residues" evidence="1">
    <location>
        <begin position="276"/>
        <end position="287"/>
    </location>
</feature>
<keyword evidence="2" id="KW-0812">Transmembrane</keyword>
<dbReference type="Proteomes" id="UP001432062">
    <property type="component" value="Chromosome"/>
</dbReference>